<reference evidence="4" key="1">
    <citation type="submission" date="2022-11" db="UniProtKB">
        <authorList>
            <consortium name="WormBaseParasite"/>
        </authorList>
    </citation>
    <scope>IDENTIFICATION</scope>
</reference>
<feature type="domain" description="Reelin" evidence="2">
    <location>
        <begin position="46"/>
        <end position="176"/>
    </location>
</feature>
<evidence type="ECO:0000313" key="4">
    <source>
        <dbReference type="WBParaSite" id="ACRNAN_scaffold16926.g10993.t1"/>
    </source>
</evidence>
<name>A0A914D1P4_9BILA</name>
<organism evidence="3 4">
    <name type="scientific">Acrobeloides nanus</name>
    <dbReference type="NCBI Taxonomy" id="290746"/>
    <lineage>
        <taxon>Eukaryota</taxon>
        <taxon>Metazoa</taxon>
        <taxon>Ecdysozoa</taxon>
        <taxon>Nematoda</taxon>
        <taxon>Chromadorea</taxon>
        <taxon>Rhabditida</taxon>
        <taxon>Tylenchina</taxon>
        <taxon>Cephalobomorpha</taxon>
        <taxon>Cephaloboidea</taxon>
        <taxon>Cephalobidae</taxon>
        <taxon>Acrobeloides</taxon>
    </lineage>
</organism>
<sequence>MHRKLEILWGFVVFMFVPILAMDGLSETTGFHCMTQYSMRLNRWLHGEPRPTQPPFDLTVLDEEGNEAAYYEPGKIYTIRLVGYVHYRGLLIQPRLCDEHGFTIGSLRGGRFLEDNNWGLYGLRFQRCSHWNMDDDSVTHADDDKKFLSVIKWTTDRDVGNVQFMITIASEDDVYWERWRPYSGFLQSISQKVSPSKVIKEVFVDEKSAFKIYSSSSDAKS</sequence>
<evidence type="ECO:0000259" key="2">
    <source>
        <dbReference type="Pfam" id="PF02014"/>
    </source>
</evidence>
<keyword evidence="3" id="KW-1185">Reference proteome</keyword>
<proteinExistence type="predicted"/>
<accession>A0A914D1P4</accession>
<evidence type="ECO:0000256" key="1">
    <source>
        <dbReference type="SAM" id="SignalP"/>
    </source>
</evidence>
<protein>
    <submittedName>
        <fullName evidence="4">Reelin domain-containing protein</fullName>
    </submittedName>
</protein>
<dbReference type="Gene3D" id="2.60.40.4060">
    <property type="entry name" value="Reeler domain"/>
    <property type="match status" value="1"/>
</dbReference>
<feature type="chain" id="PRO_5036745451" evidence="1">
    <location>
        <begin position="22"/>
        <end position="221"/>
    </location>
</feature>
<dbReference type="Proteomes" id="UP000887540">
    <property type="component" value="Unplaced"/>
</dbReference>
<dbReference type="AlphaFoldDB" id="A0A914D1P4"/>
<dbReference type="WBParaSite" id="ACRNAN_scaffold16926.g10993.t1">
    <property type="protein sequence ID" value="ACRNAN_scaffold16926.g10993.t1"/>
    <property type="gene ID" value="ACRNAN_scaffold16926.g10993"/>
</dbReference>
<dbReference type="Pfam" id="PF02014">
    <property type="entry name" value="Reeler"/>
    <property type="match status" value="1"/>
</dbReference>
<dbReference type="InterPro" id="IPR042307">
    <property type="entry name" value="Reeler_sf"/>
</dbReference>
<evidence type="ECO:0000313" key="3">
    <source>
        <dbReference type="Proteomes" id="UP000887540"/>
    </source>
</evidence>
<dbReference type="CDD" id="cd08544">
    <property type="entry name" value="Reeler"/>
    <property type="match status" value="1"/>
</dbReference>
<keyword evidence="1" id="KW-0732">Signal</keyword>
<feature type="signal peptide" evidence="1">
    <location>
        <begin position="1"/>
        <end position="21"/>
    </location>
</feature>
<dbReference type="InterPro" id="IPR002861">
    <property type="entry name" value="Reeler_dom"/>
</dbReference>